<name>A0A1I1L8Q7_9SPHI</name>
<protein>
    <recommendedName>
        <fullName evidence="2">3-keto-alpha-glucoside-1,2-lyase/3-keto-2-hydroxy-glucal hydratase domain-containing protein</fullName>
    </recommendedName>
</protein>
<dbReference type="EMBL" id="FOLL01000018">
    <property type="protein sequence ID" value="SFC67408.1"/>
    <property type="molecule type" value="Genomic_DNA"/>
</dbReference>
<organism evidence="3 4">
    <name type="scientific">Parapedobacter composti</name>
    <dbReference type="NCBI Taxonomy" id="623281"/>
    <lineage>
        <taxon>Bacteria</taxon>
        <taxon>Pseudomonadati</taxon>
        <taxon>Bacteroidota</taxon>
        <taxon>Sphingobacteriia</taxon>
        <taxon>Sphingobacteriales</taxon>
        <taxon>Sphingobacteriaceae</taxon>
        <taxon>Parapedobacter</taxon>
    </lineage>
</organism>
<accession>A0A1I1L8Q7</accession>
<dbReference type="OrthoDB" id="9806233at2"/>
<feature type="signal peptide" evidence="1">
    <location>
        <begin position="1"/>
        <end position="18"/>
    </location>
</feature>
<evidence type="ECO:0000313" key="4">
    <source>
        <dbReference type="Proteomes" id="UP000199577"/>
    </source>
</evidence>
<dbReference type="AlphaFoldDB" id="A0A1I1L8Q7"/>
<feature type="domain" description="3-keto-alpha-glucoside-1,2-lyase/3-keto-2-hydroxy-glucal hydratase" evidence="2">
    <location>
        <begin position="44"/>
        <end position="245"/>
    </location>
</feature>
<evidence type="ECO:0000259" key="2">
    <source>
        <dbReference type="Pfam" id="PF06439"/>
    </source>
</evidence>
<feature type="chain" id="PRO_5011560489" description="3-keto-alpha-glucoside-1,2-lyase/3-keto-2-hydroxy-glucal hydratase domain-containing protein" evidence="1">
    <location>
        <begin position="19"/>
        <end position="247"/>
    </location>
</feature>
<proteinExistence type="predicted"/>
<gene>
    <name evidence="3" type="ORF">SAMN05421747_11858</name>
</gene>
<dbReference type="GO" id="GO:0016787">
    <property type="term" value="F:hydrolase activity"/>
    <property type="evidence" value="ECO:0007669"/>
    <property type="project" value="InterPro"/>
</dbReference>
<dbReference type="STRING" id="623281.SAMN05421747_11858"/>
<dbReference type="RefSeq" id="WP_090974683.1">
    <property type="nucleotide sequence ID" value="NZ_FOLL01000018.1"/>
</dbReference>
<dbReference type="Pfam" id="PF06439">
    <property type="entry name" value="3keto-disac_hyd"/>
    <property type="match status" value="1"/>
</dbReference>
<evidence type="ECO:0000256" key="1">
    <source>
        <dbReference type="SAM" id="SignalP"/>
    </source>
</evidence>
<dbReference type="PROSITE" id="PS51257">
    <property type="entry name" value="PROKAR_LIPOPROTEIN"/>
    <property type="match status" value="1"/>
</dbReference>
<keyword evidence="4" id="KW-1185">Reference proteome</keyword>
<sequence length="247" mass="27363">MENLKKSLAIVLSFAVFAACGSGQKSESDSDTTAAADVSENGGDWVSLFDGETTNGWHTYLKDTVGGAWTAQDGELRFNPDVPRDQRGDIVTDGEYENFELELEWKISSGGNSGIIFSVHEDPKYSATYLTGIEMQVLDNIDAADNKIENHLAGSLYDMIGSKEVSQPKPVGEWNKARIRKQDGRITLWLNDIQTADVTMGTSEWETVLNASKFKDWEGFAKYPKGKIALQDHGDVVAYRNIRIKEL</sequence>
<dbReference type="Gene3D" id="2.60.120.560">
    <property type="entry name" value="Exo-inulinase, domain 1"/>
    <property type="match status" value="1"/>
</dbReference>
<keyword evidence="1" id="KW-0732">Signal</keyword>
<evidence type="ECO:0000313" key="3">
    <source>
        <dbReference type="EMBL" id="SFC67408.1"/>
    </source>
</evidence>
<dbReference type="InterPro" id="IPR010496">
    <property type="entry name" value="AL/BT2_dom"/>
</dbReference>
<dbReference type="Proteomes" id="UP000199577">
    <property type="component" value="Unassembled WGS sequence"/>
</dbReference>
<reference evidence="3 4" key="1">
    <citation type="submission" date="2016-10" db="EMBL/GenBank/DDBJ databases">
        <authorList>
            <person name="de Groot N.N."/>
        </authorList>
    </citation>
    <scope>NUCLEOTIDE SEQUENCE [LARGE SCALE GENOMIC DNA]</scope>
    <source>
        <strain evidence="3 4">DSM 22900</strain>
    </source>
</reference>